<evidence type="ECO:0000313" key="4">
    <source>
        <dbReference type="EMBL" id="KAK8015752.1"/>
    </source>
</evidence>
<dbReference type="PROSITE" id="PS50102">
    <property type="entry name" value="RRM"/>
    <property type="match status" value="1"/>
</dbReference>
<dbReference type="InterPro" id="IPR035979">
    <property type="entry name" value="RBD_domain_sf"/>
</dbReference>
<reference evidence="4 5" key="1">
    <citation type="submission" date="2023-01" db="EMBL/GenBank/DDBJ databases">
        <title>Analysis of 21 Apiospora genomes using comparative genomics revels a genus with tremendous synthesis potential of carbohydrate active enzymes and secondary metabolites.</title>
        <authorList>
            <person name="Sorensen T."/>
        </authorList>
    </citation>
    <scope>NUCLEOTIDE SEQUENCE [LARGE SCALE GENOMIC DNA]</scope>
    <source>
        <strain evidence="4 5">CBS 20057</strain>
    </source>
</reference>
<organism evidence="4 5">
    <name type="scientific">Apiospora marii</name>
    <dbReference type="NCBI Taxonomy" id="335849"/>
    <lineage>
        <taxon>Eukaryota</taxon>
        <taxon>Fungi</taxon>
        <taxon>Dikarya</taxon>
        <taxon>Ascomycota</taxon>
        <taxon>Pezizomycotina</taxon>
        <taxon>Sordariomycetes</taxon>
        <taxon>Xylariomycetidae</taxon>
        <taxon>Amphisphaeriales</taxon>
        <taxon>Apiosporaceae</taxon>
        <taxon>Apiospora</taxon>
    </lineage>
</organism>
<keyword evidence="1" id="KW-0694">RNA-binding</keyword>
<evidence type="ECO:0000256" key="2">
    <source>
        <dbReference type="SAM" id="MobiDB-lite"/>
    </source>
</evidence>
<dbReference type="InterPro" id="IPR000504">
    <property type="entry name" value="RRM_dom"/>
</dbReference>
<dbReference type="Proteomes" id="UP001396898">
    <property type="component" value="Unassembled WGS sequence"/>
</dbReference>
<dbReference type="Gene3D" id="3.30.70.330">
    <property type="match status" value="1"/>
</dbReference>
<evidence type="ECO:0000256" key="1">
    <source>
        <dbReference type="PROSITE-ProRule" id="PRU00176"/>
    </source>
</evidence>
<feature type="compositionally biased region" description="Low complexity" evidence="2">
    <location>
        <begin position="114"/>
        <end position="127"/>
    </location>
</feature>
<feature type="region of interest" description="Disordered" evidence="2">
    <location>
        <begin position="85"/>
        <end position="172"/>
    </location>
</feature>
<evidence type="ECO:0000259" key="3">
    <source>
        <dbReference type="PROSITE" id="PS50102"/>
    </source>
</evidence>
<dbReference type="CDD" id="cd12261">
    <property type="entry name" value="RRM1_3_MRN1"/>
    <property type="match status" value="1"/>
</dbReference>
<accession>A0ABR1RLJ7</accession>
<sequence>MTAATSGTVTIDHGYFETLLRRANVNTNDFAAAANGSAAQAQDFTIVPNVEYETLLSIAHKFSRLRQNLINGGVTESTIAVLSQEAEAPLPDPGTRGLAKPERENTDDGGVALNHSKTSYTSYNTSSHKADGRTHTSHNGNGNGFGNGGHHGGYGGRSFGNQQQWADVDVPGDDFSASYSGEGLTPEITHHQTFGQFGQHAEVQRPQYARMCKRTVVLAGLPDNTKHEDVTRAVRGGQVLEIYIRSHEHMAMVSFLREEDAVRFYDHSRRYDLYINNKRVFIKWAERHFHLAGHVAHKIVQGATRNMVIRRVDPNHTEDSIRDDLEHIHNLIVIKIEFLGGSCHIKTNSVHNAMFARTCMMSRAKYKGSKIDWDLDECAQPLRVDQKPLAPPKPQRVPSPKKPAVSINRFATLRLDDEDDESDDKFDTSSEFPASTTVGVTA</sequence>
<feature type="domain" description="RRM" evidence="3">
    <location>
        <begin position="214"/>
        <end position="287"/>
    </location>
</feature>
<dbReference type="InterPro" id="IPR012677">
    <property type="entry name" value="Nucleotide-bd_a/b_plait_sf"/>
</dbReference>
<gene>
    <name evidence="4" type="ORF">PG991_008640</name>
</gene>
<evidence type="ECO:0000313" key="5">
    <source>
        <dbReference type="Proteomes" id="UP001396898"/>
    </source>
</evidence>
<protein>
    <submittedName>
        <fullName evidence="4">Rna recognition motif containing protein</fullName>
    </submittedName>
</protein>
<feature type="compositionally biased region" description="Polar residues" evidence="2">
    <location>
        <begin position="432"/>
        <end position="442"/>
    </location>
</feature>
<comment type="caution">
    <text evidence="4">The sequence shown here is derived from an EMBL/GenBank/DDBJ whole genome shotgun (WGS) entry which is preliminary data.</text>
</comment>
<keyword evidence="5" id="KW-1185">Reference proteome</keyword>
<feature type="region of interest" description="Disordered" evidence="2">
    <location>
        <begin position="384"/>
        <end position="442"/>
    </location>
</feature>
<feature type="compositionally biased region" description="Pro residues" evidence="2">
    <location>
        <begin position="389"/>
        <end position="401"/>
    </location>
</feature>
<dbReference type="EMBL" id="JAQQWI010000012">
    <property type="protein sequence ID" value="KAK8015752.1"/>
    <property type="molecule type" value="Genomic_DNA"/>
</dbReference>
<name>A0ABR1RLJ7_9PEZI</name>
<dbReference type="SUPFAM" id="SSF54928">
    <property type="entry name" value="RNA-binding domain, RBD"/>
    <property type="match status" value="1"/>
</dbReference>
<proteinExistence type="predicted"/>
<feature type="compositionally biased region" description="Gly residues" evidence="2">
    <location>
        <begin position="141"/>
        <end position="158"/>
    </location>
</feature>